<feature type="domain" description="PIN" evidence="6">
    <location>
        <begin position="5"/>
        <end position="111"/>
    </location>
</feature>
<proteinExistence type="predicted"/>
<dbReference type="GO" id="GO:0046872">
    <property type="term" value="F:metal ion binding"/>
    <property type="evidence" value="ECO:0007669"/>
    <property type="project" value="UniProtKB-KW"/>
</dbReference>
<evidence type="ECO:0000256" key="3">
    <source>
        <dbReference type="ARBA" id="ARBA00022723"/>
    </source>
</evidence>
<evidence type="ECO:0000259" key="7">
    <source>
        <dbReference type="Pfam" id="PF26343"/>
    </source>
</evidence>
<evidence type="ECO:0000256" key="1">
    <source>
        <dbReference type="ARBA" id="ARBA00022649"/>
    </source>
</evidence>
<evidence type="ECO:0000313" key="9">
    <source>
        <dbReference type="Proteomes" id="UP000255082"/>
    </source>
</evidence>
<protein>
    <submittedName>
        <fullName evidence="8">Uncharacterized protein</fullName>
    </submittedName>
</protein>
<dbReference type="GO" id="GO:0004518">
    <property type="term" value="F:nuclease activity"/>
    <property type="evidence" value="ECO:0007669"/>
    <property type="project" value="UniProtKB-KW"/>
</dbReference>
<accession>A0A378WNW7</accession>
<dbReference type="Pfam" id="PF26343">
    <property type="entry name" value="VapC50_C"/>
    <property type="match status" value="1"/>
</dbReference>
<evidence type="ECO:0000256" key="2">
    <source>
        <dbReference type="ARBA" id="ARBA00022722"/>
    </source>
</evidence>
<evidence type="ECO:0000313" key="8">
    <source>
        <dbReference type="EMBL" id="SUA42043.1"/>
    </source>
</evidence>
<keyword evidence="4" id="KW-0378">Hydrolase</keyword>
<dbReference type="GO" id="GO:0016787">
    <property type="term" value="F:hydrolase activity"/>
    <property type="evidence" value="ECO:0007669"/>
    <property type="project" value="UniProtKB-KW"/>
</dbReference>
<dbReference type="InterPro" id="IPR002716">
    <property type="entry name" value="PIN_dom"/>
</dbReference>
<dbReference type="Proteomes" id="UP000255082">
    <property type="component" value="Unassembled WGS sequence"/>
</dbReference>
<dbReference type="EMBL" id="UGRU01000001">
    <property type="protein sequence ID" value="SUA42043.1"/>
    <property type="molecule type" value="Genomic_DNA"/>
</dbReference>
<dbReference type="RefSeq" id="WP_062961615.1">
    <property type="nucleotide sequence ID" value="NZ_JAJFOE010000001.1"/>
</dbReference>
<keyword evidence="1" id="KW-1277">Toxin-antitoxin system</keyword>
<name>A0A378WNW7_9NOCA</name>
<dbReference type="OrthoDB" id="113459at2"/>
<keyword evidence="2" id="KW-0540">Nuclease</keyword>
<evidence type="ECO:0000256" key="5">
    <source>
        <dbReference type="ARBA" id="ARBA00022842"/>
    </source>
</evidence>
<keyword evidence="3" id="KW-0479">Metal-binding</keyword>
<dbReference type="Pfam" id="PF13470">
    <property type="entry name" value="PIN_3"/>
    <property type="match status" value="1"/>
</dbReference>
<evidence type="ECO:0000256" key="4">
    <source>
        <dbReference type="ARBA" id="ARBA00022801"/>
    </source>
</evidence>
<evidence type="ECO:0000259" key="6">
    <source>
        <dbReference type="Pfam" id="PF13470"/>
    </source>
</evidence>
<organism evidence="8 9">
    <name type="scientific">Nocardia africana</name>
    <dbReference type="NCBI Taxonomy" id="134964"/>
    <lineage>
        <taxon>Bacteria</taxon>
        <taxon>Bacillati</taxon>
        <taxon>Actinomycetota</taxon>
        <taxon>Actinomycetes</taxon>
        <taxon>Mycobacteriales</taxon>
        <taxon>Nocardiaceae</taxon>
        <taxon>Nocardia</taxon>
    </lineage>
</organism>
<dbReference type="AlphaFoldDB" id="A0A378WNW7"/>
<dbReference type="SUPFAM" id="SSF88723">
    <property type="entry name" value="PIN domain-like"/>
    <property type="match status" value="1"/>
</dbReference>
<feature type="domain" description="VapC50 C-terminal" evidence="7">
    <location>
        <begin position="129"/>
        <end position="183"/>
    </location>
</feature>
<reference evidence="8 9" key="1">
    <citation type="submission" date="2018-06" db="EMBL/GenBank/DDBJ databases">
        <authorList>
            <consortium name="Pathogen Informatics"/>
            <person name="Doyle S."/>
        </authorList>
    </citation>
    <scope>NUCLEOTIDE SEQUENCE [LARGE SCALE GENOMIC DNA]</scope>
    <source>
        <strain evidence="8 9">NCTC13184</strain>
    </source>
</reference>
<sequence>MAFVVLYDANVLYGNTLRDMMVRLARSGLVQAKWSARILDETFVNLSAKRPDIAPDKLVRLRQLLIRAVPDCLVEGYEPLIEGLKLPDTDDRHVLAAAIKAGARVIVTANLDDFPNEYLAQWHIEAKSPDEFILDQMSLDDRIVWACIQSIADSRNNPPETVEDVLDALERAGLIESIAALRAGRAAE</sequence>
<keyword evidence="5" id="KW-0460">Magnesium</keyword>
<dbReference type="InterPro" id="IPR058652">
    <property type="entry name" value="VapC50_C"/>
</dbReference>
<gene>
    <name evidence="8" type="ORF">NCTC13184_01391</name>
</gene>
<dbReference type="InterPro" id="IPR029060">
    <property type="entry name" value="PIN-like_dom_sf"/>
</dbReference>